<dbReference type="PROSITE" id="PS50987">
    <property type="entry name" value="HTH_ARSR_2"/>
    <property type="match status" value="1"/>
</dbReference>
<dbReference type="PANTHER" id="PTHR43132">
    <property type="entry name" value="ARSENICAL RESISTANCE OPERON REPRESSOR ARSR-RELATED"/>
    <property type="match status" value="1"/>
</dbReference>
<dbReference type="Pfam" id="PF12840">
    <property type="entry name" value="HTH_20"/>
    <property type="match status" value="1"/>
</dbReference>
<dbReference type="SUPFAM" id="SSF46785">
    <property type="entry name" value="Winged helix' DNA-binding domain"/>
    <property type="match status" value="1"/>
</dbReference>
<organism evidence="6 7">
    <name type="scientific">Psychrobacter glaciei</name>
    <dbReference type="NCBI Taxonomy" id="619771"/>
    <lineage>
        <taxon>Bacteria</taxon>
        <taxon>Pseudomonadati</taxon>
        <taxon>Pseudomonadota</taxon>
        <taxon>Gammaproteobacteria</taxon>
        <taxon>Moraxellales</taxon>
        <taxon>Moraxellaceae</taxon>
        <taxon>Psychrobacter</taxon>
    </lineage>
</organism>
<evidence type="ECO:0000256" key="4">
    <source>
        <dbReference type="SAM" id="Phobius"/>
    </source>
</evidence>
<reference evidence="7" key="1">
    <citation type="journal article" date="2019" name="Int. J. Syst. Evol. Microbiol.">
        <title>The Global Catalogue of Microorganisms (GCM) 10K type strain sequencing project: providing services to taxonomists for standard genome sequencing and annotation.</title>
        <authorList>
            <consortium name="The Broad Institute Genomics Platform"/>
            <consortium name="The Broad Institute Genome Sequencing Center for Infectious Disease"/>
            <person name="Wu L."/>
            <person name="Ma J."/>
        </authorList>
    </citation>
    <scope>NUCLEOTIDE SEQUENCE [LARGE SCALE GENOMIC DNA]</scope>
    <source>
        <strain evidence="7">KCTC 42280</strain>
    </source>
</reference>
<name>A0ABQ3GPY6_9GAMM</name>
<dbReference type="InterPro" id="IPR051011">
    <property type="entry name" value="Metal_resp_trans_reg"/>
</dbReference>
<keyword evidence="4" id="KW-0472">Membrane</keyword>
<evidence type="ECO:0000313" key="7">
    <source>
        <dbReference type="Proteomes" id="UP000610203"/>
    </source>
</evidence>
<evidence type="ECO:0000256" key="2">
    <source>
        <dbReference type="ARBA" id="ARBA00023125"/>
    </source>
</evidence>
<accession>A0ABQ3GPY6</accession>
<keyword evidence="3" id="KW-0804">Transcription</keyword>
<keyword evidence="7" id="KW-1185">Reference proteome</keyword>
<feature type="domain" description="HTH arsR-type" evidence="5">
    <location>
        <begin position="19"/>
        <end position="116"/>
    </location>
</feature>
<dbReference type="Gene3D" id="1.10.10.10">
    <property type="entry name" value="Winged helix-like DNA-binding domain superfamily/Winged helix DNA-binding domain"/>
    <property type="match status" value="1"/>
</dbReference>
<keyword evidence="1" id="KW-0805">Transcription regulation</keyword>
<dbReference type="InterPro" id="IPR036390">
    <property type="entry name" value="WH_DNA-bd_sf"/>
</dbReference>
<dbReference type="EMBL" id="BMZR01000001">
    <property type="protein sequence ID" value="GHD28082.1"/>
    <property type="molecule type" value="Genomic_DNA"/>
</dbReference>
<dbReference type="InterPro" id="IPR011991">
    <property type="entry name" value="ArsR-like_HTH"/>
</dbReference>
<proteinExistence type="predicted"/>
<dbReference type="PANTHER" id="PTHR43132:SF2">
    <property type="entry name" value="ARSENICAL RESISTANCE OPERON REPRESSOR ARSR-RELATED"/>
    <property type="match status" value="1"/>
</dbReference>
<dbReference type="SMART" id="SM00418">
    <property type="entry name" value="HTH_ARSR"/>
    <property type="match status" value="1"/>
</dbReference>
<dbReference type="CDD" id="cd00090">
    <property type="entry name" value="HTH_ARSR"/>
    <property type="match status" value="1"/>
</dbReference>
<gene>
    <name evidence="6" type="ORF">GCM10016272_06990</name>
</gene>
<dbReference type="NCBIfam" id="NF033788">
    <property type="entry name" value="HTH_metalloreg"/>
    <property type="match status" value="1"/>
</dbReference>
<evidence type="ECO:0000313" key="6">
    <source>
        <dbReference type="EMBL" id="GHD28082.1"/>
    </source>
</evidence>
<dbReference type="InterPro" id="IPR001845">
    <property type="entry name" value="HTH_ArsR_DNA-bd_dom"/>
</dbReference>
<dbReference type="Proteomes" id="UP000610203">
    <property type="component" value="Unassembled WGS sequence"/>
</dbReference>
<feature type="transmembrane region" description="Helical" evidence="4">
    <location>
        <begin position="12"/>
        <end position="34"/>
    </location>
</feature>
<dbReference type="PRINTS" id="PR00778">
    <property type="entry name" value="HTHARSR"/>
</dbReference>
<keyword evidence="4" id="KW-1133">Transmembrane helix</keyword>
<protein>
    <submittedName>
        <fullName evidence="6">Transcriptional regulator</fullName>
    </submittedName>
</protein>
<dbReference type="InterPro" id="IPR036388">
    <property type="entry name" value="WH-like_DNA-bd_sf"/>
</dbReference>
<keyword evidence="4" id="KW-0812">Transmembrane</keyword>
<evidence type="ECO:0000256" key="1">
    <source>
        <dbReference type="ARBA" id="ARBA00023015"/>
    </source>
</evidence>
<evidence type="ECO:0000259" key="5">
    <source>
        <dbReference type="PROSITE" id="PS50987"/>
    </source>
</evidence>
<evidence type="ECO:0000256" key="3">
    <source>
        <dbReference type="ARBA" id="ARBA00023163"/>
    </source>
</evidence>
<keyword evidence="2" id="KW-0238">DNA-binding</keyword>
<comment type="caution">
    <text evidence="6">The sequence shown here is derived from an EMBL/GenBank/DDBJ whole genome shotgun (WGS) entry which is preliminary data.</text>
</comment>
<sequence>MSINILLKNIELFPYVYIIGHMEITNAIASFAALSQDTRLKAFRLLVSQEPEGLPAGEIARQLSVPHNTMSAHLSVLARAGWVVSQRHSRQIIYRASLSHMEAVVQFLLQDCCAGHPELCASLMSSLNGCESDISDNKDRP</sequence>